<gene>
    <name evidence="4" type="ORF">F5890DRAFT_650413</name>
</gene>
<dbReference type="Pfam" id="PF00752">
    <property type="entry name" value="XPG_N"/>
    <property type="match status" value="1"/>
</dbReference>
<organism evidence="4 5">
    <name type="scientific">Lentinula detonsa</name>
    <dbReference type="NCBI Taxonomy" id="2804962"/>
    <lineage>
        <taxon>Eukaryota</taxon>
        <taxon>Fungi</taxon>
        <taxon>Dikarya</taxon>
        <taxon>Basidiomycota</taxon>
        <taxon>Agaricomycotina</taxon>
        <taxon>Agaricomycetes</taxon>
        <taxon>Agaricomycetidae</taxon>
        <taxon>Agaricales</taxon>
        <taxon>Marasmiineae</taxon>
        <taxon>Omphalotaceae</taxon>
        <taxon>Lentinula</taxon>
    </lineage>
</organism>
<accession>A0AA38PS43</accession>
<dbReference type="GO" id="GO:0004518">
    <property type="term" value="F:nuclease activity"/>
    <property type="evidence" value="ECO:0007669"/>
    <property type="project" value="InterPro"/>
</dbReference>
<dbReference type="PANTHER" id="PTHR15665">
    <property type="entry name" value="ASTEROID PROTEIN"/>
    <property type="match status" value="1"/>
</dbReference>
<dbReference type="SUPFAM" id="SSF88723">
    <property type="entry name" value="PIN domain-like"/>
    <property type="match status" value="1"/>
</dbReference>
<sequence>MGVQGLTTFLQEHRELSETVLLSSQASDSVNFVVDGWSFIYELVFSLPWVYGGEYLRLVQLITSVVHALLAVGVKLTFVFDGPSPEIKFRTLKTRMAKSHIGPSLLFFRTSQVSRSTPRFLNESRIIPPLSYPVTIHTLLQLQSSHHDHIDIHFADEEGDPYAVELAGRLGAYVVANDSDFAILNTEGYRGFIPLQSMVWHALVGEEMAHEEYDEWVPAGKRKRPARNPNLGRGIIPPPNTTSCDLSLSFTVHSPEALSSFLEIPITLLPLLGALAGNDFSNQSAGAGKQVQQLFFEQRMVSSARINRVSTTLRSILSLAQKSTGKQAKYHVDSVMDLISKTVKALLIRSLDSLGSGEVEEIVERVVDSTLQYAIPKYEPTSESDSNLWPSPLCALHQPDLCPMLPLFSRNIAANEWTQDGTQEEDFVPSAEFVKLDAVRNTLMQAYRAGRLSPNILNCLNSGSLWPRLFLENPDAETTAKMTRPIRMWYCAILDDAVGLPEIVDEVMEESEQVSDDLEVVSGKGDEAEEELVDVVESGSEDDGADMLAPLKGALRRLHDPNSGPTGPPSADATLPVSVKQSRVTEYYRRGTRVVDETVQIPSLSELLSEISKSELLHTSAPHTHHYVKIPSQPLLTRTPDVRLAVFYRALGESDDTLRKTKSLTPEQLLTALALRWLLRFLRDKAAENPQSKERQQERWTEKEARCLLAAFDWNVSGHANGSDPSSYEVYQGYPPILNRNVQLTSQILQCLDSVHQLAEVLLLSDRVSSPAHLFSGRRFHAYLTNDLGPVPVDTFAGELWDACVDGLDDVFVQERMSRKEKKLKNHQSQNAVDNPSKLKQRNAPRKINDRGGGFYGLLGDVEA</sequence>
<evidence type="ECO:0000313" key="4">
    <source>
        <dbReference type="EMBL" id="KAJ3980745.1"/>
    </source>
</evidence>
<dbReference type="InterPro" id="IPR006085">
    <property type="entry name" value="XPG_DNA_repair_N"/>
</dbReference>
<dbReference type="InterPro" id="IPR026832">
    <property type="entry name" value="Asteroid"/>
</dbReference>
<dbReference type="SMART" id="SM00485">
    <property type="entry name" value="XPGN"/>
    <property type="match status" value="1"/>
</dbReference>
<feature type="region of interest" description="Disordered" evidence="2">
    <location>
        <begin position="819"/>
        <end position="852"/>
    </location>
</feature>
<proteinExistence type="inferred from homology"/>
<protein>
    <recommendedName>
        <fullName evidence="3">XPG N-terminal domain-containing protein</fullName>
    </recommendedName>
</protein>
<dbReference type="PANTHER" id="PTHR15665:SF1">
    <property type="entry name" value="PROTEIN ASTEROID HOMOLOG 1"/>
    <property type="match status" value="1"/>
</dbReference>
<dbReference type="AlphaFoldDB" id="A0AA38PS43"/>
<evidence type="ECO:0000256" key="2">
    <source>
        <dbReference type="SAM" id="MobiDB-lite"/>
    </source>
</evidence>
<dbReference type="Proteomes" id="UP001163850">
    <property type="component" value="Unassembled WGS sequence"/>
</dbReference>
<evidence type="ECO:0000259" key="3">
    <source>
        <dbReference type="SMART" id="SM00485"/>
    </source>
</evidence>
<comment type="caution">
    <text evidence="4">The sequence shown here is derived from an EMBL/GenBank/DDBJ whole genome shotgun (WGS) entry which is preliminary data.</text>
</comment>
<dbReference type="InterPro" id="IPR029060">
    <property type="entry name" value="PIN-like_dom_sf"/>
</dbReference>
<name>A0AA38PS43_9AGAR</name>
<reference evidence="4" key="1">
    <citation type="submission" date="2022-08" db="EMBL/GenBank/DDBJ databases">
        <authorList>
            <consortium name="DOE Joint Genome Institute"/>
            <person name="Min B."/>
            <person name="Riley R."/>
            <person name="Sierra-Patev S."/>
            <person name="Naranjo-Ortiz M."/>
            <person name="Looney B."/>
            <person name="Konkel Z."/>
            <person name="Slot J.C."/>
            <person name="Sakamoto Y."/>
            <person name="Steenwyk J.L."/>
            <person name="Rokas A."/>
            <person name="Carro J."/>
            <person name="Camarero S."/>
            <person name="Ferreira P."/>
            <person name="Molpeceres G."/>
            <person name="Ruiz-Duenas F.J."/>
            <person name="Serrano A."/>
            <person name="Henrissat B."/>
            <person name="Drula E."/>
            <person name="Hughes K.W."/>
            <person name="Mata J.L."/>
            <person name="Ishikawa N.K."/>
            <person name="Vargas-Isla R."/>
            <person name="Ushijima S."/>
            <person name="Smith C.A."/>
            <person name="Ahrendt S."/>
            <person name="Andreopoulos W."/>
            <person name="He G."/>
            <person name="Labutti K."/>
            <person name="Lipzen A."/>
            <person name="Ng V."/>
            <person name="Sandor L."/>
            <person name="Barry K."/>
            <person name="Martinez A.T."/>
            <person name="Xiao Y."/>
            <person name="Gibbons J.G."/>
            <person name="Terashima K."/>
            <person name="Hibbett D.S."/>
            <person name="Grigoriev I.V."/>
        </authorList>
    </citation>
    <scope>NUCLEOTIDE SEQUENCE</scope>
    <source>
        <strain evidence="4">TFB7829</strain>
    </source>
</reference>
<dbReference type="Gene3D" id="3.40.50.1010">
    <property type="entry name" value="5'-nuclease"/>
    <property type="match status" value="1"/>
</dbReference>
<comment type="similarity">
    <text evidence="1">Belongs to the asteroid family.</text>
</comment>
<dbReference type="EMBL" id="MU802162">
    <property type="protein sequence ID" value="KAJ3980745.1"/>
    <property type="molecule type" value="Genomic_DNA"/>
</dbReference>
<feature type="domain" description="XPG N-terminal" evidence="3">
    <location>
        <begin position="1"/>
        <end position="102"/>
    </location>
</feature>
<evidence type="ECO:0000256" key="1">
    <source>
        <dbReference type="ARBA" id="ARBA00007398"/>
    </source>
</evidence>
<evidence type="ECO:0000313" key="5">
    <source>
        <dbReference type="Proteomes" id="UP001163850"/>
    </source>
</evidence>